<feature type="domain" description="ABC transporter" evidence="5">
    <location>
        <begin position="4"/>
        <end position="260"/>
    </location>
</feature>
<dbReference type="Pfam" id="PF12848">
    <property type="entry name" value="ABC_tran_Xtn"/>
    <property type="match status" value="1"/>
</dbReference>
<feature type="coiled-coil region" evidence="4">
    <location>
        <begin position="559"/>
        <end position="624"/>
    </location>
</feature>
<dbReference type="GO" id="GO:0016887">
    <property type="term" value="F:ATP hydrolysis activity"/>
    <property type="evidence" value="ECO:0007669"/>
    <property type="project" value="InterPro"/>
</dbReference>
<dbReference type="SMART" id="SM00382">
    <property type="entry name" value="AAA"/>
    <property type="match status" value="2"/>
</dbReference>
<dbReference type="EMBL" id="ACXX02000014">
    <property type="protein sequence ID" value="EGD46448.1"/>
    <property type="molecule type" value="Genomic_DNA"/>
</dbReference>
<dbReference type="Proteomes" id="UP000003860">
    <property type="component" value="Unassembled WGS sequence"/>
</dbReference>
<evidence type="ECO:0000256" key="3">
    <source>
        <dbReference type="ARBA" id="ARBA00022840"/>
    </source>
</evidence>
<accession>F1TGW7</accession>
<dbReference type="Pfam" id="PF16326">
    <property type="entry name" value="ABC_tran_CTD"/>
    <property type="match status" value="1"/>
</dbReference>
<feature type="domain" description="ABC transporter" evidence="5">
    <location>
        <begin position="330"/>
        <end position="543"/>
    </location>
</feature>
<reference evidence="6" key="1">
    <citation type="submission" date="2009-07" db="EMBL/GenBank/DDBJ databases">
        <authorList>
            <consortium name="US DOE Joint Genome Institute (JGI-PGF)"/>
            <person name="Lucas S."/>
            <person name="Copeland A."/>
            <person name="Lapidus A."/>
            <person name="Glavina del Rio T."/>
            <person name="Tice H."/>
            <person name="Bruce D."/>
            <person name="Goodwin L."/>
            <person name="Pitluck S."/>
            <person name="Larimer F."/>
            <person name="Land M.L."/>
            <person name="Mouttaki H."/>
            <person name="He Z."/>
            <person name="Zhou J."/>
            <person name="Hemme C.L."/>
        </authorList>
    </citation>
    <scope>NUCLEOTIDE SEQUENCE</scope>
    <source>
        <strain evidence="6">DSM 2782</strain>
    </source>
</reference>
<dbReference type="InterPro" id="IPR032524">
    <property type="entry name" value="ABC_tran_C"/>
</dbReference>
<dbReference type="PANTHER" id="PTHR42855">
    <property type="entry name" value="ABC TRANSPORTER ATP-BINDING SUBUNIT"/>
    <property type="match status" value="1"/>
</dbReference>
<dbReference type="STRING" id="588581.Cpap_0387"/>
<dbReference type="FunFam" id="3.40.50.300:FF:000309">
    <property type="entry name" value="ABC transporter ATP-binding protein"/>
    <property type="match status" value="1"/>
</dbReference>
<dbReference type="AlphaFoldDB" id="F1TGW7"/>
<name>F1TGW7_9FIRM</name>
<gene>
    <name evidence="6" type="ORF">Cpap_0387</name>
</gene>
<evidence type="ECO:0000256" key="4">
    <source>
        <dbReference type="SAM" id="Coils"/>
    </source>
</evidence>
<proteinExistence type="predicted"/>
<dbReference type="OrthoDB" id="9801441at2"/>
<dbReference type="PROSITE" id="PS00211">
    <property type="entry name" value="ABC_TRANSPORTER_1"/>
    <property type="match status" value="2"/>
</dbReference>
<dbReference type="GO" id="GO:0005524">
    <property type="term" value="F:ATP binding"/>
    <property type="evidence" value="ECO:0007669"/>
    <property type="project" value="UniProtKB-KW"/>
</dbReference>
<evidence type="ECO:0000259" key="5">
    <source>
        <dbReference type="PROSITE" id="PS50893"/>
    </source>
</evidence>
<evidence type="ECO:0000313" key="6">
    <source>
        <dbReference type="EMBL" id="EGD46448.1"/>
    </source>
</evidence>
<dbReference type="PANTHER" id="PTHR42855:SF2">
    <property type="entry name" value="DRUG RESISTANCE ABC TRANSPORTER,ATP-BINDING PROTEIN"/>
    <property type="match status" value="1"/>
</dbReference>
<dbReference type="PROSITE" id="PS50893">
    <property type="entry name" value="ABC_TRANSPORTER_2"/>
    <property type="match status" value="2"/>
</dbReference>
<keyword evidence="4" id="KW-0175">Coiled coil</keyword>
<dbReference type="RefSeq" id="WP_004621529.1">
    <property type="nucleotide sequence ID" value="NZ_ACXX02000014.1"/>
</dbReference>
<dbReference type="CDD" id="cd03221">
    <property type="entry name" value="ABCF_EF-3"/>
    <property type="match status" value="2"/>
</dbReference>
<dbReference type="InterPro" id="IPR051309">
    <property type="entry name" value="ABCF_ATPase"/>
</dbReference>
<dbReference type="InterPro" id="IPR027417">
    <property type="entry name" value="P-loop_NTPase"/>
</dbReference>
<reference evidence="6" key="2">
    <citation type="submission" date="2011-01" db="EMBL/GenBank/DDBJ databases">
        <title>The Non-contiguous Finished genome of Clostridium papyrosolvens.</title>
        <authorList>
            <person name="Lucas S."/>
            <person name="Copeland A."/>
            <person name="Lapidus A."/>
            <person name="Cheng J.-F."/>
            <person name="Goodwin L."/>
            <person name="Pitluck S."/>
            <person name="Misra M."/>
            <person name="Chertkov O."/>
            <person name="Detter J.C."/>
            <person name="Han C."/>
            <person name="Tapia R."/>
            <person name="Land M."/>
            <person name="Hauser L."/>
            <person name="Kyrpides N."/>
            <person name="Ivanova N."/>
            <person name="Pagani I."/>
            <person name="Mouttaki H."/>
            <person name="He Z."/>
            <person name="Zhou J."/>
            <person name="Hemme C.L."/>
            <person name="Woyke T."/>
        </authorList>
    </citation>
    <scope>NUCLEOTIDE SEQUENCE [LARGE SCALE GENOMIC DNA]</scope>
    <source>
        <strain evidence="6">DSM 2782</strain>
    </source>
</reference>
<dbReference type="InterPro" id="IPR032781">
    <property type="entry name" value="ABC_tran_Xtn"/>
</dbReference>
<dbReference type="Gene3D" id="3.40.50.300">
    <property type="entry name" value="P-loop containing nucleotide triphosphate hydrolases"/>
    <property type="match status" value="2"/>
</dbReference>
<dbReference type="SUPFAM" id="SSF52540">
    <property type="entry name" value="P-loop containing nucleoside triphosphate hydrolases"/>
    <property type="match status" value="2"/>
</dbReference>
<organism evidence="6 7">
    <name type="scientific">Ruminiclostridium papyrosolvens DSM 2782</name>
    <dbReference type="NCBI Taxonomy" id="588581"/>
    <lineage>
        <taxon>Bacteria</taxon>
        <taxon>Bacillati</taxon>
        <taxon>Bacillota</taxon>
        <taxon>Clostridia</taxon>
        <taxon>Eubacteriales</taxon>
        <taxon>Oscillospiraceae</taxon>
        <taxon>Ruminiclostridium</taxon>
    </lineage>
</organism>
<comment type="caution">
    <text evidence="6">The sequence shown here is derived from an EMBL/GenBank/DDBJ whole genome shotgun (WGS) entry which is preliminary data.</text>
</comment>
<evidence type="ECO:0000256" key="2">
    <source>
        <dbReference type="ARBA" id="ARBA00022741"/>
    </source>
</evidence>
<dbReference type="Pfam" id="PF00005">
    <property type="entry name" value="ABC_tran"/>
    <property type="match status" value="2"/>
</dbReference>
<dbReference type="InterPro" id="IPR003439">
    <property type="entry name" value="ABC_transporter-like_ATP-bd"/>
</dbReference>
<dbReference type="GO" id="GO:0003677">
    <property type="term" value="F:DNA binding"/>
    <property type="evidence" value="ECO:0007669"/>
    <property type="project" value="InterPro"/>
</dbReference>
<keyword evidence="2" id="KW-0547">Nucleotide-binding</keyword>
<keyword evidence="1" id="KW-0677">Repeat</keyword>
<dbReference type="eggNOG" id="COG0488">
    <property type="taxonomic scope" value="Bacteria"/>
</dbReference>
<sequence>MIVLNCNNIDFSYGTETILNNVSFSLQENDKVGLVGVNGAGKSTLFKLIIGELQQENGEIFISKDLNVSYLKQNSALNSDNTLWDELRDVFRELVEMEKSINRVEKEISSAKEQEKLESLMKEYSRLTERFSYLGGFEYNSRIRGVLRGLGFEEHEFDCKISILSGGQKTRLALAKVLLEEPDVLMLDEPTNHLDISAVEWLEDYLKSYKKCLFIISHDRYFLDSVTSRTIEMENCTSTVYNCNYSNYIKQKAVNREIQEKHYIQQQKEIARQEAYIEQQRRWNRERNIIAAESRQKALDRMEKVEKPSDLPSTIRMKFRQTITSGNDVLDVEGVSKSFDSKELFTNINFKVKRAERVFLLGPNGCGKSTLLKILSGRLKASSGRYSYGAKVNLGYYDQEMSDLDENNTVLDEVWSVDQKLIQSEVRTALGAFLFTGEDVFKKISVLSGGEKSRVAMLKLIFSDSNFIILDEPTNHLDINSREILEDALSDYEGTLLVVSHDRYFIDKLATRIIDIGTNPAIDCLGNYTYFTEHYKKNVASVLKEQPVISEAKQSHMATKEERSRIRKLEKQLSDTEKAIEKTETRLKELEEEMVRFATDHEKLLELNEEQQQAQHKLEELYEVWSEVTEQLET</sequence>
<keyword evidence="3" id="KW-0067">ATP-binding</keyword>
<evidence type="ECO:0000256" key="1">
    <source>
        <dbReference type="ARBA" id="ARBA00022737"/>
    </source>
</evidence>
<dbReference type="FunFam" id="3.40.50.300:FF:000011">
    <property type="entry name" value="Putative ABC transporter ATP-binding component"/>
    <property type="match status" value="1"/>
</dbReference>
<feature type="coiled-coil region" evidence="4">
    <location>
        <begin position="87"/>
        <end position="130"/>
    </location>
</feature>
<protein>
    <submittedName>
        <fullName evidence="6">ABC transporter related protein</fullName>
    </submittedName>
</protein>
<keyword evidence="7" id="KW-1185">Reference proteome</keyword>
<evidence type="ECO:0000313" key="7">
    <source>
        <dbReference type="Proteomes" id="UP000003860"/>
    </source>
</evidence>
<dbReference type="InterPro" id="IPR003593">
    <property type="entry name" value="AAA+_ATPase"/>
</dbReference>
<dbReference type="InterPro" id="IPR017871">
    <property type="entry name" value="ABC_transporter-like_CS"/>
</dbReference>